<gene>
    <name evidence="2" type="ORF">PFICI_15168</name>
</gene>
<reference evidence="3" key="1">
    <citation type="journal article" date="2015" name="BMC Genomics">
        <title>Genomic and transcriptomic analysis of the endophytic fungus Pestalotiopsis fici reveals its lifestyle and high potential for synthesis of natural products.</title>
        <authorList>
            <person name="Wang X."/>
            <person name="Zhang X."/>
            <person name="Liu L."/>
            <person name="Xiang M."/>
            <person name="Wang W."/>
            <person name="Sun X."/>
            <person name="Che Y."/>
            <person name="Guo L."/>
            <person name="Liu G."/>
            <person name="Guo L."/>
            <person name="Wang C."/>
            <person name="Yin W.B."/>
            <person name="Stadler M."/>
            <person name="Zhang X."/>
            <person name="Liu X."/>
        </authorList>
    </citation>
    <scope>NUCLEOTIDE SEQUENCE [LARGE SCALE GENOMIC DNA]</scope>
    <source>
        <strain evidence="3">W106-1 / CGMCC3.15140</strain>
    </source>
</reference>
<evidence type="ECO:0000313" key="2">
    <source>
        <dbReference type="EMBL" id="ETS73223.1"/>
    </source>
</evidence>
<dbReference type="RefSeq" id="XP_007841940.1">
    <property type="nucleotide sequence ID" value="XM_007843749.1"/>
</dbReference>
<feature type="region of interest" description="Disordered" evidence="1">
    <location>
        <begin position="272"/>
        <end position="309"/>
    </location>
</feature>
<evidence type="ECO:0000256" key="1">
    <source>
        <dbReference type="SAM" id="MobiDB-lite"/>
    </source>
</evidence>
<protein>
    <submittedName>
        <fullName evidence="2">Uncharacterized protein</fullName>
    </submittedName>
</protein>
<dbReference type="STRING" id="1229662.W3WH73"/>
<dbReference type="AlphaFoldDB" id="W3WH73"/>
<accession>W3WH73</accession>
<dbReference type="eggNOG" id="ENOG502SKVR">
    <property type="taxonomic scope" value="Eukaryota"/>
</dbReference>
<dbReference type="Proteomes" id="UP000030651">
    <property type="component" value="Unassembled WGS sequence"/>
</dbReference>
<dbReference type="InParanoid" id="W3WH73"/>
<evidence type="ECO:0000313" key="3">
    <source>
        <dbReference type="Proteomes" id="UP000030651"/>
    </source>
</evidence>
<dbReference type="OMA" id="KWQILHD"/>
<dbReference type="GeneID" id="19280181"/>
<keyword evidence="3" id="KW-1185">Reference proteome</keyword>
<organism evidence="2 3">
    <name type="scientific">Pestalotiopsis fici (strain W106-1 / CGMCC3.15140)</name>
    <dbReference type="NCBI Taxonomy" id="1229662"/>
    <lineage>
        <taxon>Eukaryota</taxon>
        <taxon>Fungi</taxon>
        <taxon>Dikarya</taxon>
        <taxon>Ascomycota</taxon>
        <taxon>Pezizomycotina</taxon>
        <taxon>Sordariomycetes</taxon>
        <taxon>Xylariomycetidae</taxon>
        <taxon>Amphisphaeriales</taxon>
        <taxon>Sporocadaceae</taxon>
        <taxon>Pestalotiopsis</taxon>
    </lineage>
</organism>
<name>W3WH73_PESFW</name>
<dbReference type="HOGENOM" id="CLU_037977_0_0_1"/>
<dbReference type="KEGG" id="pfy:PFICI_15168"/>
<dbReference type="EMBL" id="KI912123">
    <property type="protein sequence ID" value="ETS73223.1"/>
    <property type="molecule type" value="Genomic_DNA"/>
</dbReference>
<sequence>MDLDSVNALVAALVSNYQDGVEFYAKWQRRNWQENHYGDRAKGKQASSGSGGCCGMSASLNFSAHRIREAFDKGTRILGQDFSVGDGMRDSLLSIYYSSIHSTHTLLHSPIHSELDIPSLGKPGADLDPFYCLETCRASLATNLRQLQARINVLRSAAQGASPPLGLYAVIKASEDVRVSAIRALNEQYRRQAAGRPTPTELSLGTRRSRATLSLSEDALVALDAMTTTTTTLTAQDGGGLGSRLNSPRRSRYLALPMETIVDGIATPVSAGSRRSGLFSEPPSPPLTPTRTEDWQSSRSKRSSVVSTRSRPLSTAALGLFCPEAMRYQLDPARRVTGRACKCGQDLSAQSTGEHLPMNLKEGFQMTPRFVAKSHHVGAGFGCVLCIPNGHVGTFESLASLKDHINTSHDKWQILHDRDLATGC</sequence>
<dbReference type="OrthoDB" id="5309037at2759"/>
<proteinExistence type="predicted"/>